<feature type="domain" description="ATP-citrate synthase ATP-grasp" evidence="10">
    <location>
        <begin position="1019"/>
        <end position="1164"/>
    </location>
</feature>
<dbReference type="InterPro" id="IPR027417">
    <property type="entry name" value="P-loop_NTPase"/>
</dbReference>
<dbReference type="Pfam" id="PF24948">
    <property type="entry name" value="Citrate_synth_N"/>
    <property type="match status" value="1"/>
</dbReference>
<dbReference type="EC" id="2.3.3.8" evidence="2"/>
<evidence type="ECO:0000313" key="12">
    <source>
        <dbReference type="Proteomes" id="UP000045706"/>
    </source>
</evidence>
<feature type="domain" description="ATP-citrate synthase citrate-binding" evidence="9">
    <location>
        <begin position="1200"/>
        <end position="1343"/>
    </location>
</feature>
<protein>
    <recommendedName>
        <fullName evidence="2">ATP citrate synthase</fullName>
        <ecNumber evidence="2">2.3.3.8</ecNumber>
    </recommendedName>
</protein>
<dbReference type="Proteomes" id="UP000045706">
    <property type="component" value="Unassembled WGS sequence"/>
</dbReference>
<comment type="subcellular location">
    <subcellularLocation>
        <location evidence="1">Cytoplasm</location>
    </subcellularLocation>
</comment>
<dbReference type="PANTHER" id="PTHR46082:SF6">
    <property type="entry name" value="AAA+ ATPASE DOMAIN-CONTAINING PROTEIN-RELATED"/>
    <property type="match status" value="1"/>
</dbReference>
<dbReference type="SUPFAM" id="SSF52540">
    <property type="entry name" value="P-loop containing nucleoside triphosphate hydrolases"/>
    <property type="match status" value="1"/>
</dbReference>
<dbReference type="PANTHER" id="PTHR46082">
    <property type="entry name" value="ATP/GTP-BINDING PROTEIN-RELATED"/>
    <property type="match status" value="1"/>
</dbReference>
<dbReference type="Gene3D" id="3.40.50.261">
    <property type="entry name" value="Succinyl-CoA synthetase domains"/>
    <property type="match status" value="1"/>
</dbReference>
<dbReference type="InterPro" id="IPR032263">
    <property type="entry name" value="Citrate-bd"/>
</dbReference>
<evidence type="ECO:0000256" key="1">
    <source>
        <dbReference type="ARBA" id="ARBA00004496"/>
    </source>
</evidence>
<reference evidence="12" key="1">
    <citation type="submission" date="2015-05" db="EMBL/GenBank/DDBJ databases">
        <authorList>
            <person name="Fogelqvist Johan"/>
        </authorList>
    </citation>
    <scope>NUCLEOTIDE SEQUENCE [LARGE SCALE GENOMIC DNA]</scope>
</reference>
<dbReference type="InterPro" id="IPR011990">
    <property type="entry name" value="TPR-like_helical_dom_sf"/>
</dbReference>
<dbReference type="Gene3D" id="3.30.470.110">
    <property type="match status" value="1"/>
</dbReference>
<evidence type="ECO:0000259" key="9">
    <source>
        <dbReference type="Pfam" id="PF16114"/>
    </source>
</evidence>
<keyword evidence="8" id="KW-0443">Lipid metabolism</keyword>
<dbReference type="Pfam" id="PF13424">
    <property type="entry name" value="TPR_12"/>
    <property type="match status" value="2"/>
</dbReference>
<accession>A0A0G4LL22</accession>
<dbReference type="Pfam" id="PF13374">
    <property type="entry name" value="TPR_10"/>
    <property type="match status" value="2"/>
</dbReference>
<evidence type="ECO:0000256" key="8">
    <source>
        <dbReference type="ARBA" id="ARBA00023098"/>
    </source>
</evidence>
<dbReference type="FunFam" id="3.40.50.261:FF:000008">
    <property type="entry name" value="ATP-citrate synthase alpha chain protein"/>
    <property type="match status" value="1"/>
</dbReference>
<keyword evidence="7" id="KW-0067">ATP-binding</keyword>
<dbReference type="SUPFAM" id="SSF48452">
    <property type="entry name" value="TPR-like"/>
    <property type="match status" value="2"/>
</dbReference>
<evidence type="ECO:0000256" key="5">
    <source>
        <dbReference type="ARBA" id="ARBA00022679"/>
    </source>
</evidence>
<evidence type="ECO:0000256" key="7">
    <source>
        <dbReference type="ARBA" id="ARBA00022840"/>
    </source>
</evidence>
<evidence type="ECO:0000256" key="2">
    <source>
        <dbReference type="ARBA" id="ARBA00012639"/>
    </source>
</evidence>
<organism evidence="11 12">
    <name type="scientific">Verticillium longisporum</name>
    <name type="common">Verticillium dahliae var. longisporum</name>
    <dbReference type="NCBI Taxonomy" id="100787"/>
    <lineage>
        <taxon>Eukaryota</taxon>
        <taxon>Fungi</taxon>
        <taxon>Dikarya</taxon>
        <taxon>Ascomycota</taxon>
        <taxon>Pezizomycotina</taxon>
        <taxon>Sordariomycetes</taxon>
        <taxon>Hypocreomycetidae</taxon>
        <taxon>Glomerellales</taxon>
        <taxon>Plectosphaerellaceae</taxon>
        <taxon>Verticillium</taxon>
    </lineage>
</organism>
<name>A0A0G4LL22_VERLO</name>
<dbReference type="Gene3D" id="1.25.40.10">
    <property type="entry name" value="Tetratricopeptide repeat domain"/>
    <property type="match status" value="2"/>
</dbReference>
<evidence type="ECO:0000256" key="6">
    <source>
        <dbReference type="ARBA" id="ARBA00022741"/>
    </source>
</evidence>
<dbReference type="Gene3D" id="3.40.50.300">
    <property type="entry name" value="P-loop containing nucleotide triphosphate hydrolases"/>
    <property type="match status" value="1"/>
</dbReference>
<evidence type="ECO:0000256" key="3">
    <source>
        <dbReference type="ARBA" id="ARBA00022490"/>
    </source>
</evidence>
<dbReference type="SUPFAM" id="SSF56059">
    <property type="entry name" value="Glutathione synthetase ATP-binding domain-like"/>
    <property type="match status" value="1"/>
</dbReference>
<keyword evidence="4" id="KW-0444">Lipid biosynthesis</keyword>
<keyword evidence="6" id="KW-0547">Nucleotide-binding</keyword>
<dbReference type="SUPFAM" id="SSF52210">
    <property type="entry name" value="Succinyl-CoA synthetase domains"/>
    <property type="match status" value="1"/>
</dbReference>
<evidence type="ECO:0000256" key="4">
    <source>
        <dbReference type="ARBA" id="ARBA00022516"/>
    </source>
</evidence>
<dbReference type="InterPro" id="IPR016102">
    <property type="entry name" value="Succinyl-CoA_synth-like"/>
</dbReference>
<dbReference type="GO" id="GO:0006629">
    <property type="term" value="P:lipid metabolic process"/>
    <property type="evidence" value="ECO:0007669"/>
    <property type="project" value="UniProtKB-KW"/>
</dbReference>
<keyword evidence="3" id="KW-0963">Cytoplasm</keyword>
<dbReference type="GO" id="GO:0003878">
    <property type="term" value="F:ATP citrate synthase activity"/>
    <property type="evidence" value="ECO:0007669"/>
    <property type="project" value="UniProtKB-EC"/>
</dbReference>
<dbReference type="EMBL" id="CVQI01013669">
    <property type="protein sequence ID" value="CRK22741.1"/>
    <property type="molecule type" value="Genomic_DNA"/>
</dbReference>
<dbReference type="InterPro" id="IPR053137">
    <property type="entry name" value="NLR-like"/>
</dbReference>
<feature type="non-terminal residue" evidence="11">
    <location>
        <position position="1343"/>
    </location>
</feature>
<dbReference type="Pfam" id="PF16114">
    <property type="entry name" value="Citrate_bind"/>
    <property type="match status" value="1"/>
</dbReference>
<evidence type="ECO:0000259" key="10">
    <source>
        <dbReference type="Pfam" id="PF24948"/>
    </source>
</evidence>
<proteinExistence type="predicted"/>
<dbReference type="InterPro" id="IPR056749">
    <property type="entry name" value="Citrate_synth_N"/>
</dbReference>
<evidence type="ECO:0000313" key="11">
    <source>
        <dbReference type="EMBL" id="CRK22741.1"/>
    </source>
</evidence>
<keyword evidence="5" id="KW-0808">Transferase</keyword>
<gene>
    <name evidence="11" type="ORF">BN1723_012742</name>
</gene>
<dbReference type="GO" id="GO:0005737">
    <property type="term" value="C:cytoplasm"/>
    <property type="evidence" value="ECO:0007669"/>
    <property type="project" value="UniProtKB-SubCell"/>
</dbReference>
<dbReference type="GO" id="GO:0005524">
    <property type="term" value="F:ATP binding"/>
    <property type="evidence" value="ECO:0007669"/>
    <property type="project" value="UniProtKB-KW"/>
</dbReference>
<sequence>MGSLVVDSAALSLGIQTGYGTISAVSNTYAPKRDPFRNGFRPSGLRPDLASVGLLSVNGTEPTSTTTPLPSTLIPFSRDHAFVDRPDIFEQIDERCSSPGGRAVLVGINGIGKSQLAIEYAYRTKDSAETSVTGGGWVAWILAGDEPADAARCVFWIQANTLATITEGFVAIAEAVGIQTYNKSGSEIIQTVCRWLGNEYLPARWLLVFDGADNSHVFLSEKVGNSNATLESILPRSPRGSVLFTTCDRSLAVRLASPSHALIDVGPMKLHQAILLLEKKMGSSYGRLGTKADLVEELDLIPLTITQAAFHIRSQRHMTPDTYLQALREGDAEIVKLISSAGDDGRRGLLKPCSALDTWLAKFLQVRATYPSAADLLCLLSFYDGQDVHETLLDTPEHIESSADETSSRDAQLSILYNYSLISHSQWGGIQIPRMVQLSVKTWLKENGELNLVNTRFVTRLDAAFTKCLQSTNDADELQDRLIPHAEKAVVQPPQGEEAQLTWASMLHKSALCQVKQGRFYGAEQHAALSSQQYIVSRGISHGETREALETLRQTLKHLQPQPGLLPLAMDAATSILGGRHGTQDLQQFHSIAEIAMGLLEQGQAKEAAAFCEAERAILRHRLGNDHPLTLNVTAKLGSIFLAMDRLAEAEALLSQTLDVYQQTLGEEDQKTLECAEELATAHARQGKLLKAEQSFLHVIETRKRVLGEKHASSLASMRRMASEILWSAGHESGAREMLTHVLKLHEEALGPEDDDTATCMYDLAGMLGAHGQYARSEALLRRVVAVREKTRGADHLLTLTSMSDLAGIFGKQARWEEAEEILPRVIKGKESLLGDEHGDAVVDMQVLAEVYMARSRWQEAEALLVKVVDGQTELLGANHEDTVVSEEMIYEPLLVEVVSNKTDGTAENEETVEHTHLEVVLGLLGREGTAVADKIHEADSDAAVDVQNQVVLLRGGDALDGQGIVEQLGAGELGLDVLLDELDTEIGVVAGLDTVANTGDELVLLAHAAPSRAPPKREHVTGVLRQFLVEPFVPHPQDTEYYINIMSVREGDWILFTHEGGVDVGDVDEKAEKILIPVDLSEYPSNEEIASTLLKKVPKGVHNVLVDFISRLYAVYVECNFTYLEINPLVVIPNEDATSATVHFLDLAAKIDQTADFECGVKWAIARSPAALGLTNVAGGEKVNIDAGPPLDFPAPFGRELTKEEAYIADLDAKTGASLKLTVLNATGRIWTLVAGGGASVVYADAIASAGFADQLANYGEYSGAPTESQTYHYARTVLDLMLRAPVAKEGKVLFIGGGIANFTNVASTFKGVIRALREFATTLNEHNVQIWVRRAGPNYQE</sequence>